<dbReference type="GO" id="GO:0008080">
    <property type="term" value="F:N-acetyltransferase activity"/>
    <property type="evidence" value="ECO:0007669"/>
    <property type="project" value="InterPro"/>
</dbReference>
<dbReference type="AlphaFoldDB" id="A0A2G5HEI4"/>
<dbReference type="Gene3D" id="3.40.630.30">
    <property type="match status" value="1"/>
</dbReference>
<dbReference type="SUPFAM" id="SSF55729">
    <property type="entry name" value="Acyl-CoA N-acyltransferases (Nat)"/>
    <property type="match status" value="1"/>
</dbReference>
<keyword evidence="2 5" id="KW-0808">Transferase</keyword>
<evidence type="ECO:0000259" key="4">
    <source>
        <dbReference type="Pfam" id="PF13302"/>
    </source>
</evidence>
<organism evidence="5 7">
    <name type="scientific">Cercospora beticola</name>
    <name type="common">Sugarbeet leaf spot fungus</name>
    <dbReference type="NCBI Taxonomy" id="122368"/>
    <lineage>
        <taxon>Eukaryota</taxon>
        <taxon>Fungi</taxon>
        <taxon>Dikarya</taxon>
        <taxon>Ascomycota</taxon>
        <taxon>Pezizomycotina</taxon>
        <taxon>Dothideomycetes</taxon>
        <taxon>Dothideomycetidae</taxon>
        <taxon>Mycosphaerellales</taxon>
        <taxon>Mycosphaerellaceae</taxon>
        <taxon>Cercospora</taxon>
    </lineage>
</organism>
<evidence type="ECO:0000313" key="8">
    <source>
        <dbReference type="Proteomes" id="UP001302367"/>
    </source>
</evidence>
<dbReference type="EMBL" id="CP134192">
    <property type="protein sequence ID" value="WPB07968.1"/>
    <property type="molecule type" value="Genomic_DNA"/>
</dbReference>
<gene>
    <name evidence="5" type="ORF">CB0940_11137</name>
    <name evidence="6" type="ORF">RHO25_012632</name>
</gene>
<evidence type="ECO:0000256" key="1">
    <source>
        <dbReference type="ARBA" id="ARBA00009342"/>
    </source>
</evidence>
<dbReference type="EMBL" id="LKMD01000107">
    <property type="protein sequence ID" value="PIA90964.1"/>
    <property type="molecule type" value="Genomic_DNA"/>
</dbReference>
<evidence type="ECO:0000313" key="5">
    <source>
        <dbReference type="EMBL" id="PIA90964.1"/>
    </source>
</evidence>
<dbReference type="Proteomes" id="UP000230605">
    <property type="component" value="Chromosome 9"/>
</dbReference>
<evidence type="ECO:0000256" key="2">
    <source>
        <dbReference type="ARBA" id="ARBA00022679"/>
    </source>
</evidence>
<keyword evidence="3" id="KW-0012">Acyltransferase</keyword>
<sequence>MIVNEHTALATGSILLVPYSENHVPTYHEWMQDPELQEATASEPLSMEEEYAMQRSWRNDRDKLTFIVCKPLESSSSPTEAARITVARAKVDDAEDRMIGDINLFLFPPDSEEMEEDVAALGGSIVGEVELMVARKEFQQKGYGRAALLTFLDYILTNWSLIAREYAQSPASSSTQDTRLDKAETEAASVPSDAGRLAVTPQLAFLRVKINQTNVGSIRLFESVGFVRTVDEPNYFGELELRWLPDVMILRRQKGWEKANELIYRELDDEGFRKELSKRDC</sequence>
<dbReference type="Pfam" id="PF13302">
    <property type="entry name" value="Acetyltransf_3"/>
    <property type="match status" value="1"/>
</dbReference>
<comment type="similarity">
    <text evidence="1">Belongs to the acetyltransferase family. GNAT subfamily.</text>
</comment>
<accession>A0A2G5HEI4</accession>
<dbReference type="OrthoDB" id="5043642at2759"/>
<evidence type="ECO:0000313" key="6">
    <source>
        <dbReference type="EMBL" id="WPB07968.1"/>
    </source>
</evidence>
<evidence type="ECO:0000256" key="3">
    <source>
        <dbReference type="ARBA" id="ARBA00023315"/>
    </source>
</evidence>
<feature type="domain" description="N-acetyltransferase" evidence="4">
    <location>
        <begin position="14"/>
        <end position="227"/>
    </location>
</feature>
<keyword evidence="8" id="KW-1185">Reference proteome</keyword>
<dbReference type="InterPro" id="IPR039135">
    <property type="entry name" value="NAT9-like"/>
</dbReference>
<reference evidence="6 8" key="2">
    <citation type="submission" date="2023-09" db="EMBL/GenBank/DDBJ databases">
        <title>Complete-Gapless Cercospora beticola genome.</title>
        <authorList>
            <person name="Wyatt N.A."/>
            <person name="Spanner R.E."/>
            <person name="Bolton M.D."/>
        </authorList>
    </citation>
    <scope>NUCLEOTIDE SEQUENCE [LARGE SCALE GENOMIC DNA]</scope>
    <source>
        <strain evidence="6">Cb09-40</strain>
    </source>
</reference>
<dbReference type="InterPro" id="IPR000182">
    <property type="entry name" value="GNAT_dom"/>
</dbReference>
<dbReference type="Proteomes" id="UP001302367">
    <property type="component" value="Chromosome 9"/>
</dbReference>
<dbReference type="InterPro" id="IPR016181">
    <property type="entry name" value="Acyl_CoA_acyltransferase"/>
</dbReference>
<evidence type="ECO:0000313" key="7">
    <source>
        <dbReference type="Proteomes" id="UP000230605"/>
    </source>
</evidence>
<dbReference type="PANTHER" id="PTHR13256:SF16">
    <property type="entry name" value="ALPHA_BETA-TUBULIN-N-ACETYLTRANSFERASE 9"/>
    <property type="match status" value="1"/>
</dbReference>
<reference evidence="5 7" key="1">
    <citation type="submission" date="2015-10" db="EMBL/GenBank/DDBJ databases">
        <title>The cercosporin biosynthetic gene cluster was horizontally transferred to several fungal lineages and shown to be expanded in Cercospora beticola based on microsynteny with recipient genomes.</title>
        <authorList>
            <person name="De Jonge R."/>
            <person name="Ebert M.K."/>
            <person name="Suttle J.C."/>
            <person name="Jurick Ii W.M."/>
            <person name="Secor G.A."/>
            <person name="Thomma B.P."/>
            <person name="Van De Peer Y."/>
            <person name="Bolton M.D."/>
        </authorList>
    </citation>
    <scope>NUCLEOTIDE SEQUENCE [LARGE SCALE GENOMIC DNA]</scope>
    <source>
        <strain evidence="5 7">09-40</strain>
    </source>
</reference>
<dbReference type="PANTHER" id="PTHR13256">
    <property type="entry name" value="N-ACETYLTRANSFERASE 9"/>
    <property type="match status" value="1"/>
</dbReference>
<name>A0A2G5HEI4_CERBT</name>
<protein>
    <submittedName>
        <fullName evidence="5">N-acetyltransferase 9-like protein</fullName>
    </submittedName>
</protein>
<proteinExistence type="inferred from homology"/>